<evidence type="ECO:0000256" key="6">
    <source>
        <dbReference type="ARBA" id="ARBA00022898"/>
    </source>
</evidence>
<dbReference type="InterPro" id="IPR015422">
    <property type="entry name" value="PyrdxlP-dep_Trfase_small"/>
</dbReference>
<feature type="domain" description="Aminotransferase class I/classII large" evidence="8">
    <location>
        <begin position="40"/>
        <end position="372"/>
    </location>
</feature>
<dbReference type="GO" id="GO:0008483">
    <property type="term" value="F:transaminase activity"/>
    <property type="evidence" value="ECO:0007669"/>
    <property type="project" value="UniProtKB-KW"/>
</dbReference>
<sequence>MEQSKRVRETAESGVNMAIPYLKGGPDDINMGQGMVYWPPPAASLQEVLAQVPADVHRYGPIEGLPALREALLKKCRERNGIEGKEIHITCGGNQAFMSVVMTICDVGDEVIIFTPYYFNHLMALQLINAKAVLAPCRPDDLTPDLSVLPSLITPKTKAIVLISPNNPTGAITPPETIQKIQQLCLDKGLWLVADEAYEDFVFDGATHRSPTGPNVINIFTFSKSYGLAGWRVGYVLFPPELKEGMDKVQDTVPINACQISQRLALHALTNAGPQWVAQMVATLQRNRELAWDAVEPLRTHHERQGRTAPGVGSLYVFAKLPEGVDDMAAIKYLSHQHKVCVLPGKGFGAPGHLRVSFGNLPPELCEQAALRLKQGLQDIVDGKLSL</sequence>
<dbReference type="GO" id="GO:0006520">
    <property type="term" value="P:amino acid metabolic process"/>
    <property type="evidence" value="ECO:0007669"/>
    <property type="project" value="InterPro"/>
</dbReference>
<dbReference type="InterPro" id="IPR015421">
    <property type="entry name" value="PyrdxlP-dep_Trfase_major"/>
</dbReference>
<proteinExistence type="inferred from homology"/>
<keyword evidence="5 9" id="KW-0808">Transferase</keyword>
<organism evidence="9 10">
    <name type="scientific">Acanthamoeba castellanii (strain ATCC 30010 / Neff)</name>
    <dbReference type="NCBI Taxonomy" id="1257118"/>
    <lineage>
        <taxon>Eukaryota</taxon>
        <taxon>Amoebozoa</taxon>
        <taxon>Discosea</taxon>
        <taxon>Longamoebia</taxon>
        <taxon>Centramoebida</taxon>
        <taxon>Acanthamoebidae</taxon>
        <taxon>Acanthamoeba</taxon>
    </lineage>
</organism>
<dbReference type="PANTHER" id="PTHR46383:SF5">
    <property type="entry name" value="AMINOTRANSFERASE CLASS I_CLASSII DOMAIN-CONTAINING PROTEIN"/>
    <property type="match status" value="1"/>
</dbReference>
<dbReference type="AlphaFoldDB" id="L8GQ78"/>
<name>L8GQ78_ACACF</name>
<dbReference type="Proteomes" id="UP000011083">
    <property type="component" value="Unassembled WGS sequence"/>
</dbReference>
<keyword evidence="4 9" id="KW-0032">Aminotransferase</keyword>
<dbReference type="OMA" id="TPWYFNH"/>
<dbReference type="RefSeq" id="XP_004337065.1">
    <property type="nucleotide sequence ID" value="XM_004337017.1"/>
</dbReference>
<dbReference type="Gene3D" id="3.40.640.10">
    <property type="entry name" value="Type I PLP-dependent aspartate aminotransferase-like (Major domain)"/>
    <property type="match status" value="1"/>
</dbReference>
<evidence type="ECO:0000256" key="7">
    <source>
        <dbReference type="RuleBase" id="RU003693"/>
    </source>
</evidence>
<dbReference type="InterPro" id="IPR004839">
    <property type="entry name" value="Aminotransferase_I/II_large"/>
</dbReference>
<dbReference type="PANTHER" id="PTHR46383">
    <property type="entry name" value="ASPARTATE AMINOTRANSFERASE"/>
    <property type="match status" value="1"/>
</dbReference>
<dbReference type="OrthoDB" id="2414662at2759"/>
<keyword evidence="10" id="KW-1185">Reference proteome</keyword>
<dbReference type="Pfam" id="PF00155">
    <property type="entry name" value="Aminotran_1_2"/>
    <property type="match status" value="1"/>
</dbReference>
<evidence type="ECO:0000259" key="8">
    <source>
        <dbReference type="Pfam" id="PF00155"/>
    </source>
</evidence>
<comment type="similarity">
    <text evidence="2">Belongs to the class-I pyridoxal-phosphate-dependent aminotransferase family.</text>
</comment>
<evidence type="ECO:0000256" key="2">
    <source>
        <dbReference type="ARBA" id="ARBA00007441"/>
    </source>
</evidence>
<dbReference type="InterPro" id="IPR001917">
    <property type="entry name" value="Aminotrans_II_pyridoxalP_BS"/>
</dbReference>
<dbReference type="EMBL" id="KB008036">
    <property type="protein sequence ID" value="ELR15052.1"/>
    <property type="molecule type" value="Genomic_DNA"/>
</dbReference>
<evidence type="ECO:0000256" key="5">
    <source>
        <dbReference type="ARBA" id="ARBA00022679"/>
    </source>
</evidence>
<dbReference type="GeneID" id="14915667"/>
<gene>
    <name evidence="9" type="ORF">ACA1_214610</name>
</gene>
<comment type="similarity">
    <text evidence="3 7">Belongs to the class-II pyridoxal-phosphate-dependent aminotransferase family.</text>
</comment>
<dbReference type="SUPFAM" id="SSF53383">
    <property type="entry name" value="PLP-dependent transferases"/>
    <property type="match status" value="1"/>
</dbReference>
<evidence type="ECO:0000313" key="10">
    <source>
        <dbReference type="Proteomes" id="UP000011083"/>
    </source>
</evidence>
<dbReference type="VEuPathDB" id="AmoebaDB:ACA1_214610"/>
<protein>
    <submittedName>
        <fullName evidence="9">Aspartate aminotransferase</fullName>
    </submittedName>
</protein>
<reference evidence="9 10" key="1">
    <citation type="journal article" date="2013" name="Genome Biol.">
        <title>Genome of Acanthamoeba castellanii highlights extensive lateral gene transfer and early evolution of tyrosine kinase signaling.</title>
        <authorList>
            <person name="Clarke M."/>
            <person name="Lohan A.J."/>
            <person name="Liu B."/>
            <person name="Lagkouvardos I."/>
            <person name="Roy S."/>
            <person name="Zafar N."/>
            <person name="Bertelli C."/>
            <person name="Schilde C."/>
            <person name="Kianianmomeni A."/>
            <person name="Burglin T.R."/>
            <person name="Frech C."/>
            <person name="Turcotte B."/>
            <person name="Kopec K.O."/>
            <person name="Synnott J.M."/>
            <person name="Choo C."/>
            <person name="Paponov I."/>
            <person name="Finkler A."/>
            <person name="Soon Heng Tan C."/>
            <person name="Hutchins A.P."/>
            <person name="Weinmeier T."/>
            <person name="Rattei T."/>
            <person name="Chu J.S."/>
            <person name="Gimenez G."/>
            <person name="Irimia M."/>
            <person name="Rigden D.J."/>
            <person name="Fitzpatrick D.A."/>
            <person name="Lorenzo-Morales J."/>
            <person name="Bateman A."/>
            <person name="Chiu C.H."/>
            <person name="Tang P."/>
            <person name="Hegemann P."/>
            <person name="Fromm H."/>
            <person name="Raoult D."/>
            <person name="Greub G."/>
            <person name="Miranda-Saavedra D."/>
            <person name="Chen N."/>
            <person name="Nash P."/>
            <person name="Ginger M.L."/>
            <person name="Horn M."/>
            <person name="Schaap P."/>
            <person name="Caler L."/>
            <person name="Loftus B."/>
        </authorList>
    </citation>
    <scope>NUCLEOTIDE SEQUENCE [LARGE SCALE GENOMIC DNA]</scope>
    <source>
        <strain evidence="9 10">Neff</strain>
    </source>
</reference>
<accession>L8GQ78</accession>
<evidence type="ECO:0000256" key="4">
    <source>
        <dbReference type="ARBA" id="ARBA00022576"/>
    </source>
</evidence>
<dbReference type="InterPro" id="IPR015424">
    <property type="entry name" value="PyrdxlP-dep_Trfase"/>
</dbReference>
<dbReference type="STRING" id="1257118.L8GQ78"/>
<dbReference type="GO" id="GO:0030170">
    <property type="term" value="F:pyridoxal phosphate binding"/>
    <property type="evidence" value="ECO:0007669"/>
    <property type="project" value="InterPro"/>
</dbReference>
<comment type="cofactor">
    <cofactor evidence="1 7">
        <name>pyridoxal 5'-phosphate</name>
        <dbReference type="ChEBI" id="CHEBI:597326"/>
    </cofactor>
</comment>
<evidence type="ECO:0000256" key="3">
    <source>
        <dbReference type="ARBA" id="ARBA00008392"/>
    </source>
</evidence>
<evidence type="ECO:0000256" key="1">
    <source>
        <dbReference type="ARBA" id="ARBA00001933"/>
    </source>
</evidence>
<dbReference type="PROSITE" id="PS00599">
    <property type="entry name" value="AA_TRANSFER_CLASS_2"/>
    <property type="match status" value="1"/>
</dbReference>
<dbReference type="InterPro" id="IPR050596">
    <property type="entry name" value="AspAT/PAT-like"/>
</dbReference>
<dbReference type="Gene3D" id="3.90.1150.10">
    <property type="entry name" value="Aspartate Aminotransferase, domain 1"/>
    <property type="match status" value="1"/>
</dbReference>
<dbReference type="CDD" id="cd00609">
    <property type="entry name" value="AAT_like"/>
    <property type="match status" value="1"/>
</dbReference>
<dbReference type="KEGG" id="acan:ACA1_214610"/>
<keyword evidence="6 7" id="KW-0663">Pyridoxal phosphate</keyword>
<evidence type="ECO:0000313" key="9">
    <source>
        <dbReference type="EMBL" id="ELR15052.1"/>
    </source>
</evidence>